<gene>
    <name evidence="2" type="ORF">SISNIDRAFT_553118</name>
</gene>
<dbReference type="SUPFAM" id="SSF52047">
    <property type="entry name" value="RNI-like"/>
    <property type="match status" value="1"/>
</dbReference>
<dbReference type="EMBL" id="KV419448">
    <property type="protein sequence ID" value="KZS87498.1"/>
    <property type="molecule type" value="Genomic_DNA"/>
</dbReference>
<feature type="region of interest" description="Disordered" evidence="1">
    <location>
        <begin position="106"/>
        <end position="129"/>
    </location>
</feature>
<evidence type="ECO:0000313" key="2">
    <source>
        <dbReference type="EMBL" id="KZS87498.1"/>
    </source>
</evidence>
<evidence type="ECO:0000313" key="3">
    <source>
        <dbReference type="Proteomes" id="UP000076722"/>
    </source>
</evidence>
<evidence type="ECO:0000256" key="1">
    <source>
        <dbReference type="SAM" id="MobiDB-lite"/>
    </source>
</evidence>
<dbReference type="InterPro" id="IPR032675">
    <property type="entry name" value="LRR_dom_sf"/>
</dbReference>
<name>A0A164NA17_9AGAM</name>
<dbReference type="AlphaFoldDB" id="A0A164NA17"/>
<organism evidence="2 3">
    <name type="scientific">Sistotremastrum niveocremeum HHB9708</name>
    <dbReference type="NCBI Taxonomy" id="1314777"/>
    <lineage>
        <taxon>Eukaryota</taxon>
        <taxon>Fungi</taxon>
        <taxon>Dikarya</taxon>
        <taxon>Basidiomycota</taxon>
        <taxon>Agaricomycotina</taxon>
        <taxon>Agaricomycetes</taxon>
        <taxon>Sistotremastrales</taxon>
        <taxon>Sistotremastraceae</taxon>
        <taxon>Sertulicium</taxon>
        <taxon>Sertulicium niveocremeum</taxon>
    </lineage>
</organism>
<protein>
    <recommendedName>
        <fullName evidence="4">F-box domain-containing protein</fullName>
    </recommendedName>
</protein>
<keyword evidence="3" id="KW-1185">Reference proteome</keyword>
<dbReference type="Proteomes" id="UP000076722">
    <property type="component" value="Unassembled WGS sequence"/>
</dbReference>
<reference evidence="2 3" key="1">
    <citation type="journal article" date="2016" name="Mol. Biol. Evol.">
        <title>Comparative Genomics of Early-Diverging Mushroom-Forming Fungi Provides Insights into the Origins of Lignocellulose Decay Capabilities.</title>
        <authorList>
            <person name="Nagy L.G."/>
            <person name="Riley R."/>
            <person name="Tritt A."/>
            <person name="Adam C."/>
            <person name="Daum C."/>
            <person name="Floudas D."/>
            <person name="Sun H."/>
            <person name="Yadav J.S."/>
            <person name="Pangilinan J."/>
            <person name="Larsson K.H."/>
            <person name="Matsuura K."/>
            <person name="Barry K."/>
            <person name="Labutti K."/>
            <person name="Kuo R."/>
            <person name="Ohm R.A."/>
            <person name="Bhattacharya S.S."/>
            <person name="Shirouzu T."/>
            <person name="Yoshinaga Y."/>
            <person name="Martin F.M."/>
            <person name="Grigoriev I.V."/>
            <person name="Hibbett D.S."/>
        </authorList>
    </citation>
    <scope>NUCLEOTIDE SEQUENCE [LARGE SCALE GENOMIC DNA]</scope>
    <source>
        <strain evidence="2 3">HHB9708</strain>
    </source>
</reference>
<dbReference type="Gene3D" id="3.80.10.10">
    <property type="entry name" value="Ribonuclease Inhibitor"/>
    <property type="match status" value="1"/>
</dbReference>
<accession>A0A164NA17</accession>
<evidence type="ECO:0008006" key="4">
    <source>
        <dbReference type="Google" id="ProtNLM"/>
    </source>
</evidence>
<proteinExistence type="predicted"/>
<sequence>MPRITIHRENDGVTRLPAEIWREILLFATALPSPWDSLCDLIHNPNPKPGEDIFGWYDRSINPARRQAWWSVWQTKVAVVLTCRTWHDIAEAMLYENIRYVSKSSAPPDVQDLPQAAPESPSSSDSDSEPLISLTKAHFVRRMDLSEKRPLHKLFSTASHCVNLNELRFVAGYTPEPDGWHQLHQMLSSLTNLRVLILHTVGNVHTVPEGSPKVILPRLEVLGIHSIRAVAVLAPWQLPSLKALSFTTFSVEHIEDILELHGARLLSLSLVFMICPSSYPLPLHTWCPLLKFFSCMHGHDHVDTFSVLLSEHPTLQTLGVFSLHSLLVKDDDPTDAPRGSLPQELQNLTRSQFPCLRVIRDLRNIFYPERGNERAKIQILDASVREHCRNEGLTIQNVWGEELVLT</sequence>